<feature type="transmembrane region" description="Helical" evidence="13">
    <location>
        <begin position="68"/>
        <end position="86"/>
    </location>
</feature>
<gene>
    <name evidence="15" type="primary">cls</name>
    <name evidence="15" type="ORF">H8718_14235</name>
</gene>
<protein>
    <recommendedName>
        <fullName evidence="12">Cardiolipin synthase</fullName>
        <ecNumber evidence="12">2.7.8.-</ecNumber>
    </recommendedName>
</protein>
<dbReference type="NCBIfam" id="TIGR04265">
    <property type="entry name" value="bac_cardiolipin"/>
    <property type="match status" value="1"/>
</dbReference>
<evidence type="ECO:0000256" key="7">
    <source>
        <dbReference type="ARBA" id="ARBA00022989"/>
    </source>
</evidence>
<evidence type="ECO:0000256" key="11">
    <source>
        <dbReference type="ARBA" id="ARBA00023264"/>
    </source>
</evidence>
<accession>A0A926ELT7</accession>
<dbReference type="PROSITE" id="PS50035">
    <property type="entry name" value="PLD"/>
    <property type="match status" value="2"/>
</dbReference>
<keyword evidence="5 13" id="KW-0812">Transmembrane</keyword>
<feature type="transmembrane region" description="Helical" evidence="13">
    <location>
        <begin position="37"/>
        <end position="56"/>
    </location>
</feature>
<keyword evidence="11" id="KW-1208">Phospholipid metabolism</keyword>
<dbReference type="RefSeq" id="WP_249333398.1">
    <property type="nucleotide sequence ID" value="NZ_JACRSY010000025.1"/>
</dbReference>
<dbReference type="Gene3D" id="3.30.870.10">
    <property type="entry name" value="Endonuclease Chain A"/>
    <property type="match status" value="2"/>
</dbReference>
<dbReference type="AlphaFoldDB" id="A0A926ELT7"/>
<reference evidence="15" key="1">
    <citation type="submission" date="2020-08" db="EMBL/GenBank/DDBJ databases">
        <title>Genome public.</title>
        <authorList>
            <person name="Liu C."/>
            <person name="Sun Q."/>
        </authorList>
    </citation>
    <scope>NUCLEOTIDE SEQUENCE</scope>
    <source>
        <strain evidence="15">NSJ-12</strain>
    </source>
</reference>
<dbReference type="InterPro" id="IPR025202">
    <property type="entry name" value="PLD-like_dom"/>
</dbReference>
<dbReference type="InterPro" id="IPR022924">
    <property type="entry name" value="Cardiolipin_synthase"/>
</dbReference>
<keyword evidence="9 13" id="KW-0472">Membrane</keyword>
<dbReference type="SMART" id="SM00155">
    <property type="entry name" value="PLDc"/>
    <property type="match status" value="2"/>
</dbReference>
<dbReference type="InterPro" id="IPR027379">
    <property type="entry name" value="CLS_N"/>
</dbReference>
<sequence>MKQIIKVVFSRLFIVSILILIQAIILGIGIWKLSEYFVYLYVLFAVVSIIVVIYILNKKGNPSYKLAWVIPILLFPVFGGLFYLVFGGDKTGKKFKDSIRKIYENTKGLLSQNKEIVEELKEIDKNIANQFIYTKDYSMFPVYKNTETKYLSPGENFFDRLQEELKKAKHFIFMEYFIVEEGIMWDTILDILIEKVKEGVEVRVMYDDAGTIQTLPYKYYEKLECLGIKTVVFNEIRPRLSLKMNNRDHRKITVIDGWVGFTGGINLADEYINEKERFGHWKDASIMIKGEAVKNLTLMFLQVWNFDKNEQEDYKKYLECSYEGENIKTDGYVQPYADSPLDEETVGENVYLNIIQKAKEYVYINTPYLIIDNELVTALTLAAKSGLDIRIVTPHVPDKWYVHLLTRAYYQQLIEAGVKIYEYKPGFIHSKTFVADDEMGVVGSINLDYRSLYLHFECGILMYKSKAVLEIKEDFLKTLEVCLPVTLEECHNVRWYIRLMRSILRCFAPLM</sequence>
<comment type="caution">
    <text evidence="15">The sequence shown here is derived from an EMBL/GenBank/DDBJ whole genome shotgun (WGS) entry which is preliminary data.</text>
</comment>
<evidence type="ECO:0000313" key="15">
    <source>
        <dbReference type="EMBL" id="MBC8580677.1"/>
    </source>
</evidence>
<evidence type="ECO:0000256" key="6">
    <source>
        <dbReference type="ARBA" id="ARBA00022737"/>
    </source>
</evidence>
<keyword evidence="6" id="KW-0677">Repeat</keyword>
<dbReference type="GO" id="GO:0008808">
    <property type="term" value="F:cardiolipin synthase activity"/>
    <property type="evidence" value="ECO:0007669"/>
    <property type="project" value="UniProtKB-UniRule"/>
</dbReference>
<proteinExistence type="predicted"/>
<dbReference type="EMBL" id="JACRSY010000025">
    <property type="protein sequence ID" value="MBC8580677.1"/>
    <property type="molecule type" value="Genomic_DNA"/>
</dbReference>
<comment type="subcellular location">
    <subcellularLocation>
        <location evidence="1">Cell membrane</location>
        <topology evidence="1">Multi-pass membrane protein</topology>
    </subcellularLocation>
</comment>
<feature type="domain" description="PLD phosphodiesterase" evidence="14">
    <location>
        <begin position="244"/>
        <end position="271"/>
    </location>
</feature>
<keyword evidence="7 13" id="KW-1133">Transmembrane helix</keyword>
<dbReference type="CDD" id="cd09160">
    <property type="entry name" value="PLDc_SMU_988_like_2"/>
    <property type="match status" value="1"/>
</dbReference>
<evidence type="ECO:0000256" key="13">
    <source>
        <dbReference type="SAM" id="Phobius"/>
    </source>
</evidence>
<feature type="transmembrane region" description="Helical" evidence="13">
    <location>
        <begin position="12"/>
        <end position="31"/>
    </location>
</feature>
<evidence type="ECO:0000256" key="8">
    <source>
        <dbReference type="ARBA" id="ARBA00023098"/>
    </source>
</evidence>
<dbReference type="SUPFAM" id="SSF56024">
    <property type="entry name" value="Phospholipase D/nuclease"/>
    <property type="match status" value="2"/>
</dbReference>
<evidence type="ECO:0000256" key="4">
    <source>
        <dbReference type="ARBA" id="ARBA00022679"/>
    </source>
</evidence>
<dbReference type="Pfam" id="PF13396">
    <property type="entry name" value="PLDc_N"/>
    <property type="match status" value="1"/>
</dbReference>
<evidence type="ECO:0000256" key="5">
    <source>
        <dbReference type="ARBA" id="ARBA00022692"/>
    </source>
</evidence>
<evidence type="ECO:0000256" key="10">
    <source>
        <dbReference type="ARBA" id="ARBA00023209"/>
    </source>
</evidence>
<keyword evidence="4" id="KW-0808">Transferase</keyword>
<dbReference type="CDD" id="cd09154">
    <property type="entry name" value="PLDc_SMU_988_like_1"/>
    <property type="match status" value="1"/>
</dbReference>
<evidence type="ECO:0000256" key="1">
    <source>
        <dbReference type="ARBA" id="ARBA00004651"/>
    </source>
</evidence>
<organism evidence="15 16">
    <name type="scientific">Zhenhengia yiwuensis</name>
    <dbReference type="NCBI Taxonomy" id="2763666"/>
    <lineage>
        <taxon>Bacteria</taxon>
        <taxon>Bacillati</taxon>
        <taxon>Bacillota</taxon>
        <taxon>Clostridia</taxon>
        <taxon>Lachnospirales</taxon>
        <taxon>Lachnospiraceae</taxon>
        <taxon>Zhenhengia</taxon>
    </lineage>
</organism>
<evidence type="ECO:0000256" key="3">
    <source>
        <dbReference type="ARBA" id="ARBA00022516"/>
    </source>
</evidence>
<evidence type="ECO:0000313" key="16">
    <source>
        <dbReference type="Proteomes" id="UP000655830"/>
    </source>
</evidence>
<dbReference type="GO" id="GO:0005886">
    <property type="term" value="C:plasma membrane"/>
    <property type="evidence" value="ECO:0007669"/>
    <property type="project" value="UniProtKB-SubCell"/>
</dbReference>
<dbReference type="EC" id="2.7.8.-" evidence="12"/>
<evidence type="ECO:0000256" key="12">
    <source>
        <dbReference type="NCBIfam" id="TIGR04265"/>
    </source>
</evidence>
<keyword evidence="8" id="KW-0443">Lipid metabolism</keyword>
<dbReference type="PANTHER" id="PTHR21248">
    <property type="entry name" value="CARDIOLIPIN SYNTHASE"/>
    <property type="match status" value="1"/>
</dbReference>
<keyword evidence="3" id="KW-0444">Lipid biosynthesis</keyword>
<name>A0A926ELT7_9FIRM</name>
<dbReference type="PANTHER" id="PTHR21248:SF22">
    <property type="entry name" value="PHOSPHOLIPASE D"/>
    <property type="match status" value="1"/>
</dbReference>
<evidence type="ECO:0000256" key="2">
    <source>
        <dbReference type="ARBA" id="ARBA00022475"/>
    </source>
</evidence>
<evidence type="ECO:0000259" key="14">
    <source>
        <dbReference type="PROSITE" id="PS50035"/>
    </source>
</evidence>
<evidence type="ECO:0000256" key="9">
    <source>
        <dbReference type="ARBA" id="ARBA00023136"/>
    </source>
</evidence>
<keyword evidence="2" id="KW-1003">Cell membrane</keyword>
<feature type="domain" description="PLD phosphodiesterase" evidence="14">
    <location>
        <begin position="424"/>
        <end position="451"/>
    </location>
</feature>
<dbReference type="Proteomes" id="UP000655830">
    <property type="component" value="Unassembled WGS sequence"/>
</dbReference>
<keyword evidence="16" id="KW-1185">Reference proteome</keyword>
<dbReference type="InterPro" id="IPR001736">
    <property type="entry name" value="PLipase_D/transphosphatidylase"/>
</dbReference>
<dbReference type="GO" id="GO:0032049">
    <property type="term" value="P:cardiolipin biosynthetic process"/>
    <property type="evidence" value="ECO:0007669"/>
    <property type="project" value="UniProtKB-UniRule"/>
</dbReference>
<dbReference type="Pfam" id="PF13091">
    <property type="entry name" value="PLDc_2"/>
    <property type="match status" value="2"/>
</dbReference>
<keyword evidence="10" id="KW-0594">Phospholipid biosynthesis</keyword>